<reference evidence="7 8" key="2">
    <citation type="submission" date="2020-06" db="EMBL/GenBank/DDBJ databases">
        <title>Complete Genome Sequence of Clostridium muelleri sp. nov. P21T, an Acid-Alcohol Producing Acetogen Isolated from Old Hay.</title>
        <authorList>
            <person name="Duncan K.E."/>
            <person name="Tanner R.S."/>
        </authorList>
    </citation>
    <scope>NUCLEOTIDE SEQUENCE [LARGE SCALE GENOMIC DNA]</scope>
    <source>
        <strain evidence="7 8">P21</strain>
    </source>
</reference>
<dbReference type="EMBL" id="JABBNI010000047">
    <property type="protein sequence ID" value="NMM64672.1"/>
    <property type="molecule type" value="Genomic_DNA"/>
</dbReference>
<keyword evidence="3 6" id="KW-0812">Transmembrane</keyword>
<evidence type="ECO:0000256" key="1">
    <source>
        <dbReference type="ARBA" id="ARBA00004141"/>
    </source>
</evidence>
<feature type="transmembrane region" description="Helical" evidence="6">
    <location>
        <begin position="40"/>
        <end position="59"/>
    </location>
</feature>
<evidence type="ECO:0000256" key="5">
    <source>
        <dbReference type="ARBA" id="ARBA00023136"/>
    </source>
</evidence>
<reference evidence="7 8" key="1">
    <citation type="submission" date="2020-04" db="EMBL/GenBank/DDBJ databases">
        <authorList>
            <person name="Doyle D.A."/>
        </authorList>
    </citation>
    <scope>NUCLEOTIDE SEQUENCE [LARGE SCALE GENOMIC DNA]</scope>
    <source>
        <strain evidence="7 8">P21</strain>
    </source>
</reference>
<comment type="similarity">
    <text evidence="2">Belongs to the UPF0014 family.</text>
</comment>
<keyword evidence="4 6" id="KW-1133">Transmembrane helix</keyword>
<dbReference type="Pfam" id="PF03649">
    <property type="entry name" value="UPF0014"/>
    <property type="match status" value="1"/>
</dbReference>
<evidence type="ECO:0000256" key="6">
    <source>
        <dbReference type="SAM" id="Phobius"/>
    </source>
</evidence>
<feature type="transmembrane region" description="Helical" evidence="6">
    <location>
        <begin position="94"/>
        <end position="117"/>
    </location>
</feature>
<name>A0A7Y0EJT1_9CLOT</name>
<evidence type="ECO:0000313" key="8">
    <source>
        <dbReference type="Proteomes" id="UP000537131"/>
    </source>
</evidence>
<dbReference type="RefSeq" id="WP_169299257.1">
    <property type="nucleotide sequence ID" value="NZ_JABBNI010000047.1"/>
</dbReference>
<sequence>MNTANSMNVSSLLMASSLVLISLFFCYYQKLKLEKEIIIGVLRAVIQLAVVGYVLNFVFGLKNPLFTTFLIIFMTFNAAVNASKRGKSIKGSLLISFVSIACGTILTLSVLILAKAIKYEPFQIIPVGGMVISNAMVAIGLCYKQLISNFEVKKQEVETKLALGADVFLSSKEIIRDSIKTSLLPTIDSMKTLGIVSLPGTMTGLILAGTSPIEAIKFQIMVTFMLSSTTTIAAFICCYLSYKKFFNDRKQLKVKVQ</sequence>
<comment type="subcellular location">
    <subcellularLocation>
        <location evidence="1">Membrane</location>
        <topology evidence="1">Multi-pass membrane protein</topology>
    </subcellularLocation>
</comment>
<organism evidence="7 8">
    <name type="scientific">Clostridium muellerianum</name>
    <dbReference type="NCBI Taxonomy" id="2716538"/>
    <lineage>
        <taxon>Bacteria</taxon>
        <taxon>Bacillati</taxon>
        <taxon>Bacillota</taxon>
        <taxon>Clostridia</taxon>
        <taxon>Eubacteriales</taxon>
        <taxon>Clostridiaceae</taxon>
        <taxon>Clostridium</taxon>
    </lineage>
</organism>
<evidence type="ECO:0000256" key="4">
    <source>
        <dbReference type="ARBA" id="ARBA00022989"/>
    </source>
</evidence>
<keyword evidence="5 6" id="KW-0472">Membrane</keyword>
<keyword evidence="8" id="KW-1185">Reference proteome</keyword>
<accession>A0A7Y0EJT1</accession>
<dbReference type="AlphaFoldDB" id="A0A7Y0EJT1"/>
<dbReference type="PANTHER" id="PTHR30028">
    <property type="entry name" value="UPF0014 INNER MEMBRANE PROTEIN YBBM-RELATED"/>
    <property type="match status" value="1"/>
</dbReference>
<feature type="transmembrane region" description="Helical" evidence="6">
    <location>
        <begin position="6"/>
        <end position="28"/>
    </location>
</feature>
<feature type="transmembrane region" description="Helical" evidence="6">
    <location>
        <begin position="123"/>
        <end position="143"/>
    </location>
</feature>
<feature type="transmembrane region" description="Helical" evidence="6">
    <location>
        <begin position="65"/>
        <end position="82"/>
    </location>
</feature>
<dbReference type="Proteomes" id="UP000537131">
    <property type="component" value="Unassembled WGS sequence"/>
</dbReference>
<dbReference type="GO" id="GO:0005886">
    <property type="term" value="C:plasma membrane"/>
    <property type="evidence" value="ECO:0007669"/>
    <property type="project" value="TreeGrafter"/>
</dbReference>
<evidence type="ECO:0000313" key="7">
    <source>
        <dbReference type="EMBL" id="NMM64672.1"/>
    </source>
</evidence>
<protein>
    <submittedName>
        <fullName evidence="7">Iron export ABC transporter permease subunit FetB</fullName>
    </submittedName>
</protein>
<feature type="transmembrane region" description="Helical" evidence="6">
    <location>
        <begin position="193"/>
        <end position="213"/>
    </location>
</feature>
<proteinExistence type="inferred from homology"/>
<gene>
    <name evidence="7" type="primary">fetB</name>
    <name evidence="7" type="ORF">HBE96_18860</name>
</gene>
<evidence type="ECO:0000256" key="3">
    <source>
        <dbReference type="ARBA" id="ARBA00022692"/>
    </source>
</evidence>
<dbReference type="PANTHER" id="PTHR30028:SF0">
    <property type="entry name" value="PROTEIN ALUMINUM SENSITIVE 3"/>
    <property type="match status" value="1"/>
</dbReference>
<comment type="caution">
    <text evidence="7">The sequence shown here is derived from an EMBL/GenBank/DDBJ whole genome shotgun (WGS) entry which is preliminary data.</text>
</comment>
<evidence type="ECO:0000256" key="2">
    <source>
        <dbReference type="ARBA" id="ARBA00005268"/>
    </source>
</evidence>
<dbReference type="InterPro" id="IPR005226">
    <property type="entry name" value="UPF0014_fam"/>
</dbReference>
<feature type="transmembrane region" description="Helical" evidence="6">
    <location>
        <begin position="219"/>
        <end position="242"/>
    </location>
</feature>